<feature type="signal peptide" evidence="3">
    <location>
        <begin position="1"/>
        <end position="22"/>
    </location>
</feature>
<feature type="domain" description="Transglycosylase SLT" evidence="4">
    <location>
        <begin position="482"/>
        <end position="590"/>
    </location>
</feature>
<dbReference type="RefSeq" id="WP_146862417.1">
    <property type="nucleotide sequence ID" value="NZ_BJTZ01000004.1"/>
</dbReference>
<feature type="domain" description="Lytic transglycosylase superhelical linker" evidence="5">
    <location>
        <begin position="404"/>
        <end position="468"/>
    </location>
</feature>
<keyword evidence="2 3" id="KW-0732">Signal</keyword>
<dbReference type="InterPro" id="IPR012289">
    <property type="entry name" value="Lytic_TGlycosylase_superhlx_L"/>
</dbReference>
<dbReference type="AlphaFoldDB" id="A0A510UI30"/>
<evidence type="ECO:0000313" key="6">
    <source>
        <dbReference type="EMBL" id="GEK13001.1"/>
    </source>
</evidence>
<accession>A0A510UI30</accession>
<evidence type="ECO:0000259" key="4">
    <source>
        <dbReference type="Pfam" id="PF01464"/>
    </source>
</evidence>
<dbReference type="Gene3D" id="1.10.530.10">
    <property type="match status" value="1"/>
</dbReference>
<sequence length="640" mass="75099">MRLMKKGFVGLILGCVSNSAFAISELWLDRYAYDAIQQGFNKKDISVYHKKRGDLDNYPLSGYADYRAFLFDLKNKTPEEVNQFSKEFADYPFSVSIRADYLNALIATKNWPYLIAYQTELPRDQDYQCWYYTAFYHENELDTAFDGAKLLWLDGESVSSACNSLFSYWDKAGERTDNMILVRALYAVDAKNPRLITYLRKLASTVDSKDTLTEMLRFYRQPEKFTVFFETKEDTQFNRNYVQTALKHLAKHNINSAYDKVSFVQSHFSFEENELQSTLEFLAVRLLDTKDPEIIQWRDDVLERSSDSVVLEQRIRLAIRKTQWNEIIFWINKLTSEEQASYRWQYWLARSEMKLGDTESGETRLKRIAGNRHFYSIAASIALKREPRFPIARVECNKEQLEPYQDDIDRVEELLALGKTYPARKHWRHVVAKENQAKSAVLACYAKKKHWHLFTHEATIRGELWDYIYLRFPVRYWKEFSRYGAKYNVDPVTLLALSRQESGLELTTKSPVGARGLMQVLPSTAAFMAQKYNLNYRNSSDLFDLNKNVAVGSRYLSHLLARYKNNRAYAFSAYNAGPTMVTVWRRAASKEIDIFGYIESISFKETRVYVKNIFMFEMYYREILKLEGDFLRPSELTNSI</sequence>
<evidence type="ECO:0000256" key="1">
    <source>
        <dbReference type="ARBA" id="ARBA00007734"/>
    </source>
</evidence>
<feature type="chain" id="PRO_5021960386" evidence="3">
    <location>
        <begin position="23"/>
        <end position="640"/>
    </location>
</feature>
<gene>
    <name evidence="6" type="ORF">AFI02nite_10370</name>
</gene>
<comment type="similarity">
    <text evidence="1">Belongs to the transglycosylase Slt family.</text>
</comment>
<dbReference type="GO" id="GO:0042597">
    <property type="term" value="C:periplasmic space"/>
    <property type="evidence" value="ECO:0007669"/>
    <property type="project" value="InterPro"/>
</dbReference>
<evidence type="ECO:0000259" key="5">
    <source>
        <dbReference type="Pfam" id="PF14718"/>
    </source>
</evidence>
<reference evidence="6 7" key="1">
    <citation type="submission" date="2019-07" db="EMBL/GenBank/DDBJ databases">
        <title>Whole genome shotgun sequence of Aliivibrio fischeri NBRC 101058.</title>
        <authorList>
            <person name="Hosoyama A."/>
            <person name="Uohara A."/>
            <person name="Ohji S."/>
            <person name="Ichikawa N."/>
        </authorList>
    </citation>
    <scope>NUCLEOTIDE SEQUENCE [LARGE SCALE GENOMIC DNA]</scope>
    <source>
        <strain evidence="6 7">NBRC 101058</strain>
    </source>
</reference>
<dbReference type="SUPFAM" id="SSF48435">
    <property type="entry name" value="Bacterial muramidases"/>
    <property type="match status" value="1"/>
</dbReference>
<dbReference type="InterPro" id="IPR008258">
    <property type="entry name" value="Transglycosylase_SLT_dom_1"/>
</dbReference>
<dbReference type="Proteomes" id="UP000321787">
    <property type="component" value="Unassembled WGS sequence"/>
</dbReference>
<dbReference type="GO" id="GO:0004553">
    <property type="term" value="F:hydrolase activity, hydrolyzing O-glycosyl compounds"/>
    <property type="evidence" value="ECO:0007669"/>
    <property type="project" value="InterPro"/>
</dbReference>
<comment type="caution">
    <text evidence="6">The sequence shown here is derived from an EMBL/GenBank/DDBJ whole genome shotgun (WGS) entry which is preliminary data.</text>
</comment>
<dbReference type="PANTHER" id="PTHR37423">
    <property type="entry name" value="SOLUBLE LYTIC MUREIN TRANSGLYCOSYLASE-RELATED"/>
    <property type="match status" value="1"/>
</dbReference>
<evidence type="ECO:0000256" key="3">
    <source>
        <dbReference type="SAM" id="SignalP"/>
    </source>
</evidence>
<dbReference type="CDD" id="cd13401">
    <property type="entry name" value="Slt70-like"/>
    <property type="match status" value="1"/>
</dbReference>
<dbReference type="InterPro" id="IPR023346">
    <property type="entry name" value="Lysozyme-like_dom_sf"/>
</dbReference>
<dbReference type="InterPro" id="IPR037061">
    <property type="entry name" value="Lytic_TGlycoase_superhlx_L_sf"/>
</dbReference>
<dbReference type="EMBL" id="BJTZ01000004">
    <property type="protein sequence ID" value="GEK13001.1"/>
    <property type="molecule type" value="Genomic_DNA"/>
</dbReference>
<protein>
    <submittedName>
        <fullName evidence="6">Murein transglycosylase</fullName>
    </submittedName>
</protein>
<dbReference type="InterPro" id="IPR008939">
    <property type="entry name" value="Lytic_TGlycosylase_superhlx_U"/>
</dbReference>
<dbReference type="Gene3D" id="1.25.20.10">
    <property type="entry name" value="Bacterial muramidases"/>
    <property type="match status" value="1"/>
</dbReference>
<evidence type="ECO:0000256" key="2">
    <source>
        <dbReference type="ARBA" id="ARBA00022729"/>
    </source>
</evidence>
<name>A0A510UI30_ALIFS</name>
<evidence type="ECO:0000313" key="7">
    <source>
        <dbReference type="Proteomes" id="UP000321787"/>
    </source>
</evidence>
<dbReference type="Gene3D" id="1.10.1240.20">
    <property type="entry name" value="Lytic transglycosylase, superhelical linker domain"/>
    <property type="match status" value="1"/>
</dbReference>
<dbReference type="SUPFAM" id="SSF53955">
    <property type="entry name" value="Lysozyme-like"/>
    <property type="match status" value="1"/>
</dbReference>
<organism evidence="6 7">
    <name type="scientific">Aliivibrio fischeri</name>
    <name type="common">Vibrio fischeri</name>
    <dbReference type="NCBI Taxonomy" id="668"/>
    <lineage>
        <taxon>Bacteria</taxon>
        <taxon>Pseudomonadati</taxon>
        <taxon>Pseudomonadota</taxon>
        <taxon>Gammaproteobacteria</taxon>
        <taxon>Vibrionales</taxon>
        <taxon>Vibrionaceae</taxon>
        <taxon>Aliivibrio</taxon>
    </lineage>
</organism>
<dbReference type="PANTHER" id="PTHR37423:SF5">
    <property type="entry name" value="SOLUBLE LYTIC MUREIN TRANSGLYCOSYLASE"/>
    <property type="match status" value="1"/>
</dbReference>
<dbReference type="Pfam" id="PF01464">
    <property type="entry name" value="SLT"/>
    <property type="match status" value="1"/>
</dbReference>
<proteinExistence type="inferred from homology"/>
<dbReference type="Pfam" id="PF14718">
    <property type="entry name" value="SLT_L"/>
    <property type="match status" value="1"/>
</dbReference>